<organism evidence="1 2">
    <name type="scientific">Ilyodon furcidens</name>
    <name type="common">goldbreast splitfin</name>
    <dbReference type="NCBI Taxonomy" id="33524"/>
    <lineage>
        <taxon>Eukaryota</taxon>
        <taxon>Metazoa</taxon>
        <taxon>Chordata</taxon>
        <taxon>Craniata</taxon>
        <taxon>Vertebrata</taxon>
        <taxon>Euteleostomi</taxon>
        <taxon>Actinopterygii</taxon>
        <taxon>Neopterygii</taxon>
        <taxon>Teleostei</taxon>
        <taxon>Neoteleostei</taxon>
        <taxon>Acanthomorphata</taxon>
        <taxon>Ovalentaria</taxon>
        <taxon>Atherinomorphae</taxon>
        <taxon>Cyprinodontiformes</taxon>
        <taxon>Goodeidae</taxon>
        <taxon>Ilyodon</taxon>
    </lineage>
</organism>
<evidence type="ECO:0000313" key="2">
    <source>
        <dbReference type="Proteomes" id="UP001482620"/>
    </source>
</evidence>
<keyword evidence="2" id="KW-1185">Reference proteome</keyword>
<evidence type="ECO:0000313" key="1">
    <source>
        <dbReference type="EMBL" id="MEQ2251401.1"/>
    </source>
</evidence>
<reference evidence="1 2" key="1">
    <citation type="submission" date="2021-06" db="EMBL/GenBank/DDBJ databases">
        <authorList>
            <person name="Palmer J.M."/>
        </authorList>
    </citation>
    <scope>NUCLEOTIDE SEQUENCE [LARGE SCALE GENOMIC DNA]</scope>
    <source>
        <strain evidence="2">if_2019</strain>
        <tissue evidence="1">Muscle</tissue>
    </source>
</reference>
<proteinExistence type="predicted"/>
<sequence length="116" mass="13548">MPRILRLAGKPDLSLAPFERGIRFNGLHRSLVLRPEKTDLIGYFVQFVIFLSKLGWYLFSEFKLMSVVYVSVDESFLKCFALQLDLFSYRVQSFSDCSQQGDHSVLHWLQLVINNR</sequence>
<dbReference type="Proteomes" id="UP001482620">
    <property type="component" value="Unassembled WGS sequence"/>
</dbReference>
<comment type="caution">
    <text evidence="1">The sequence shown here is derived from an EMBL/GenBank/DDBJ whole genome shotgun (WGS) entry which is preliminary data.</text>
</comment>
<gene>
    <name evidence="1" type="ORF">ILYODFUR_010558</name>
</gene>
<name>A0ABV0V1Z1_9TELE</name>
<dbReference type="EMBL" id="JAHRIQ010093454">
    <property type="protein sequence ID" value="MEQ2251401.1"/>
    <property type="molecule type" value="Genomic_DNA"/>
</dbReference>
<protein>
    <submittedName>
        <fullName evidence="1">Uncharacterized protein</fullName>
    </submittedName>
</protein>
<accession>A0ABV0V1Z1</accession>